<dbReference type="AlphaFoldDB" id="A0A2J7ZTT7"/>
<feature type="non-terminal residue" evidence="1">
    <location>
        <position position="216"/>
    </location>
</feature>
<comment type="caution">
    <text evidence="1">The sequence shown here is derived from an EMBL/GenBank/DDBJ whole genome shotgun (WGS) entry which is preliminary data.</text>
</comment>
<proteinExistence type="predicted"/>
<dbReference type="EMBL" id="PGGS01000479">
    <property type="protein sequence ID" value="PNH03658.1"/>
    <property type="molecule type" value="Genomic_DNA"/>
</dbReference>
<dbReference type="SUPFAM" id="SSF56672">
    <property type="entry name" value="DNA/RNA polymerases"/>
    <property type="match status" value="1"/>
</dbReference>
<evidence type="ECO:0000313" key="1">
    <source>
        <dbReference type="EMBL" id="PNH03658.1"/>
    </source>
</evidence>
<accession>A0A2J7ZTT7</accession>
<evidence type="ECO:0000313" key="2">
    <source>
        <dbReference type="Proteomes" id="UP000236333"/>
    </source>
</evidence>
<reference evidence="1 2" key="1">
    <citation type="journal article" date="2017" name="Mol. Biol. Evol.">
        <title>The 4-celled Tetrabaena socialis nuclear genome reveals the essential components for genetic control of cell number at the origin of multicellularity in the volvocine lineage.</title>
        <authorList>
            <person name="Featherston J."/>
            <person name="Arakaki Y."/>
            <person name="Hanschen E.R."/>
            <person name="Ferris P.J."/>
            <person name="Michod R.E."/>
            <person name="Olson B.J.S.C."/>
            <person name="Nozaki H."/>
            <person name="Durand P.M."/>
        </authorList>
    </citation>
    <scope>NUCLEOTIDE SEQUENCE [LARGE SCALE GENOMIC DNA]</scope>
    <source>
        <strain evidence="1 2">NIES-571</strain>
    </source>
</reference>
<dbReference type="Proteomes" id="UP000236333">
    <property type="component" value="Unassembled WGS sequence"/>
</dbReference>
<dbReference type="OrthoDB" id="2897838at2759"/>
<dbReference type="PANTHER" id="PTHR33050">
    <property type="entry name" value="REVERSE TRANSCRIPTASE DOMAIN-CONTAINING PROTEIN"/>
    <property type="match status" value="1"/>
</dbReference>
<dbReference type="PANTHER" id="PTHR33050:SF7">
    <property type="entry name" value="RIBONUCLEASE H"/>
    <property type="match status" value="1"/>
</dbReference>
<dbReference type="InterPro" id="IPR052055">
    <property type="entry name" value="Hepadnavirus_pol/RT"/>
</dbReference>
<name>A0A2J7ZTT7_9CHLO</name>
<protein>
    <submittedName>
        <fullName evidence="1">Uncharacterized protein</fullName>
    </submittedName>
</protein>
<keyword evidence="2" id="KW-1185">Reference proteome</keyword>
<gene>
    <name evidence="1" type="ORF">TSOC_010257</name>
</gene>
<sequence length="216" mass="23303">MRDLASGFHHVMLGPNPRRFVTFRHPAKGLLLCWVVLPLGASQSPPTFAEPAYHPRSMQHFPGGVLWGGACTISRRIAQLAVMHVLKLQAECLRRIDNARADRLSRRLDSAGDQNLRLKPSIRAEFDTAGANCQPGCFGFFGPARSVVGQEALLAGQGLWAFRFRLHALAEEPAGVADLRCETCLATLNRRCLGLAVVATEGGATLHSMPLGGSGV</sequence>
<organism evidence="1 2">
    <name type="scientific">Tetrabaena socialis</name>
    <dbReference type="NCBI Taxonomy" id="47790"/>
    <lineage>
        <taxon>Eukaryota</taxon>
        <taxon>Viridiplantae</taxon>
        <taxon>Chlorophyta</taxon>
        <taxon>core chlorophytes</taxon>
        <taxon>Chlorophyceae</taxon>
        <taxon>CS clade</taxon>
        <taxon>Chlamydomonadales</taxon>
        <taxon>Tetrabaenaceae</taxon>
        <taxon>Tetrabaena</taxon>
    </lineage>
</organism>
<dbReference type="InterPro" id="IPR043502">
    <property type="entry name" value="DNA/RNA_pol_sf"/>
</dbReference>